<proteinExistence type="predicted"/>
<name>A0A813HPQ5_POLGL</name>
<evidence type="ECO:0000313" key="1">
    <source>
        <dbReference type="EMBL" id="CAE8640278.1"/>
    </source>
</evidence>
<evidence type="ECO:0008006" key="3">
    <source>
        <dbReference type="Google" id="ProtNLM"/>
    </source>
</evidence>
<feature type="non-terminal residue" evidence="1">
    <location>
        <position position="235"/>
    </location>
</feature>
<dbReference type="EMBL" id="CAJNNV010032535">
    <property type="protein sequence ID" value="CAE8640278.1"/>
    <property type="molecule type" value="Genomic_DNA"/>
</dbReference>
<feature type="non-terminal residue" evidence="1">
    <location>
        <position position="1"/>
    </location>
</feature>
<accession>A0A813HPQ5</accession>
<evidence type="ECO:0000313" key="2">
    <source>
        <dbReference type="Proteomes" id="UP000654075"/>
    </source>
</evidence>
<dbReference type="AlphaFoldDB" id="A0A813HPQ5"/>
<reference evidence="1" key="1">
    <citation type="submission" date="2021-02" db="EMBL/GenBank/DDBJ databases">
        <authorList>
            <person name="Dougan E. K."/>
            <person name="Rhodes N."/>
            <person name="Thang M."/>
            <person name="Chan C."/>
        </authorList>
    </citation>
    <scope>NUCLEOTIDE SEQUENCE</scope>
</reference>
<dbReference type="OrthoDB" id="448490at2759"/>
<comment type="caution">
    <text evidence="1">The sequence shown here is derived from an EMBL/GenBank/DDBJ whole genome shotgun (WGS) entry which is preliminary data.</text>
</comment>
<dbReference type="Proteomes" id="UP000654075">
    <property type="component" value="Unassembled WGS sequence"/>
</dbReference>
<gene>
    <name evidence="1" type="ORF">PGLA1383_LOCUS55176</name>
</gene>
<protein>
    <recommendedName>
        <fullName evidence="3">Dynein heavy chain linker domain-containing protein</fullName>
    </recommendedName>
</protein>
<sequence>LLGCVQRWLEEECAQIMAALQVKSVEIIMNPNAADELLSTLEACDGLEVFLEDKRPVLANIRDMFQLLQDCNHQVPSVLQKRWYDCIHAVPDIRDRAERWRALFRKEIRGRFNLKIAGSATLLKAQCEECRLILEEWSCKVVLKVAESCHTNLTRLNLRIGSLQVQVKNQHLHEQMMEMPLSDFTGLNTTAEQITPLLELWYMAHEWNLWKEEIVEGEFARIDPVAVKQKLSSCM</sequence>
<keyword evidence="2" id="KW-1185">Reference proteome</keyword>
<organism evidence="1 2">
    <name type="scientific">Polarella glacialis</name>
    <name type="common">Dinoflagellate</name>
    <dbReference type="NCBI Taxonomy" id="89957"/>
    <lineage>
        <taxon>Eukaryota</taxon>
        <taxon>Sar</taxon>
        <taxon>Alveolata</taxon>
        <taxon>Dinophyceae</taxon>
        <taxon>Suessiales</taxon>
        <taxon>Suessiaceae</taxon>
        <taxon>Polarella</taxon>
    </lineage>
</organism>